<evidence type="ECO:0000313" key="3">
    <source>
        <dbReference type="Proteomes" id="UP000235145"/>
    </source>
</evidence>
<comment type="caution">
    <text evidence="2">The sequence shown here is derived from an EMBL/GenBank/DDBJ whole genome shotgun (WGS) entry which is preliminary data.</text>
</comment>
<gene>
    <name evidence="2" type="ORF">LSAT_V11C500266540</name>
</gene>
<organism evidence="2 3">
    <name type="scientific">Lactuca sativa</name>
    <name type="common">Garden lettuce</name>
    <dbReference type="NCBI Taxonomy" id="4236"/>
    <lineage>
        <taxon>Eukaryota</taxon>
        <taxon>Viridiplantae</taxon>
        <taxon>Streptophyta</taxon>
        <taxon>Embryophyta</taxon>
        <taxon>Tracheophyta</taxon>
        <taxon>Spermatophyta</taxon>
        <taxon>Magnoliopsida</taxon>
        <taxon>eudicotyledons</taxon>
        <taxon>Gunneridae</taxon>
        <taxon>Pentapetalae</taxon>
        <taxon>asterids</taxon>
        <taxon>campanulids</taxon>
        <taxon>Asterales</taxon>
        <taxon>Asteraceae</taxon>
        <taxon>Cichorioideae</taxon>
        <taxon>Cichorieae</taxon>
        <taxon>Lactucinae</taxon>
        <taxon>Lactuca</taxon>
    </lineage>
</organism>
<dbReference type="EMBL" id="NBSK02000005">
    <property type="protein sequence ID" value="KAJ0205975.1"/>
    <property type="molecule type" value="Genomic_DNA"/>
</dbReference>
<dbReference type="Proteomes" id="UP000235145">
    <property type="component" value="Unassembled WGS sequence"/>
</dbReference>
<feature type="region of interest" description="Disordered" evidence="1">
    <location>
        <begin position="123"/>
        <end position="174"/>
    </location>
</feature>
<name>A0A9R1X9J8_LACSA</name>
<protein>
    <submittedName>
        <fullName evidence="2">Uncharacterized protein</fullName>
    </submittedName>
</protein>
<proteinExistence type="predicted"/>
<dbReference type="AlphaFoldDB" id="A0A9R1X9J8"/>
<accession>A0A9R1X9J8</accession>
<sequence>MSLTTNSQLQLTTKARNSLLQLKHNQVWVVFRVGWVGFLGRFVGFKYGSVSWVGWVGFWLETEPEPNFSVSKNIKPKPSVCSPLVEAYVDNMFSTTTFRKAYNYKIAPMNSSDMWPKTNYTPPLPPISTRMPGRLATKRKKSTTEKIGTHRIGHNKSTCPHRRPQKLNVKKQNKQKACVKQNVGQGSTSEPQQHEEVEMTPFKIDTTQNDMQVTPTDVESSSVGDFSHCMQFTPPRSYEGDEGVVGEEVEEGGNVQDDDVNPNVQVVDNVQIQEVVLVIQVQRRISKMKIGKTISGVDDPGNSKGKALVID</sequence>
<evidence type="ECO:0000313" key="2">
    <source>
        <dbReference type="EMBL" id="KAJ0205975.1"/>
    </source>
</evidence>
<evidence type="ECO:0000256" key="1">
    <source>
        <dbReference type="SAM" id="MobiDB-lite"/>
    </source>
</evidence>
<feature type="compositionally biased region" description="Basic residues" evidence="1">
    <location>
        <begin position="149"/>
        <end position="174"/>
    </location>
</feature>
<reference evidence="2 3" key="1">
    <citation type="journal article" date="2017" name="Nat. Commun.">
        <title>Genome assembly with in vitro proximity ligation data and whole-genome triplication in lettuce.</title>
        <authorList>
            <person name="Reyes-Chin-Wo S."/>
            <person name="Wang Z."/>
            <person name="Yang X."/>
            <person name="Kozik A."/>
            <person name="Arikit S."/>
            <person name="Song C."/>
            <person name="Xia L."/>
            <person name="Froenicke L."/>
            <person name="Lavelle D.O."/>
            <person name="Truco M.J."/>
            <person name="Xia R."/>
            <person name="Zhu S."/>
            <person name="Xu C."/>
            <person name="Xu H."/>
            <person name="Xu X."/>
            <person name="Cox K."/>
            <person name="Korf I."/>
            <person name="Meyers B.C."/>
            <person name="Michelmore R.W."/>
        </authorList>
    </citation>
    <scope>NUCLEOTIDE SEQUENCE [LARGE SCALE GENOMIC DNA]</scope>
    <source>
        <strain evidence="3">cv. Salinas</strain>
        <tissue evidence="2">Seedlings</tissue>
    </source>
</reference>
<keyword evidence="3" id="KW-1185">Reference proteome</keyword>